<dbReference type="AlphaFoldDB" id="A0A916JGU0"/>
<gene>
    <name evidence="2" type="ORF">DYBT9275_04897</name>
</gene>
<evidence type="ECO:0000256" key="1">
    <source>
        <dbReference type="SAM" id="MobiDB-lite"/>
    </source>
</evidence>
<evidence type="ECO:0000313" key="2">
    <source>
        <dbReference type="EMBL" id="CAG5011167.1"/>
    </source>
</evidence>
<dbReference type="Proteomes" id="UP000680038">
    <property type="component" value="Unassembled WGS sequence"/>
</dbReference>
<protein>
    <submittedName>
        <fullName evidence="2">Uncharacterized protein</fullName>
    </submittedName>
</protein>
<sequence length="68" mass="7857">MTTKNQTEKKHPTHNIFYTTDKADSDKKNWNKTGVAWLNEETGSMNISLNLFGQKISLVVLKYQPRES</sequence>
<organism evidence="2 3">
    <name type="scientific">Dyadobacter helix</name>
    <dbReference type="NCBI Taxonomy" id="2822344"/>
    <lineage>
        <taxon>Bacteria</taxon>
        <taxon>Pseudomonadati</taxon>
        <taxon>Bacteroidota</taxon>
        <taxon>Cytophagia</taxon>
        <taxon>Cytophagales</taxon>
        <taxon>Spirosomataceae</taxon>
        <taxon>Dyadobacter</taxon>
    </lineage>
</organism>
<dbReference type="EMBL" id="CAJRAF010000002">
    <property type="protein sequence ID" value="CAG5011167.1"/>
    <property type="molecule type" value="Genomic_DNA"/>
</dbReference>
<feature type="region of interest" description="Disordered" evidence="1">
    <location>
        <begin position="1"/>
        <end position="20"/>
    </location>
</feature>
<keyword evidence="3" id="KW-1185">Reference proteome</keyword>
<evidence type="ECO:0000313" key="3">
    <source>
        <dbReference type="Proteomes" id="UP000680038"/>
    </source>
</evidence>
<name>A0A916JGU0_9BACT</name>
<proteinExistence type="predicted"/>
<reference evidence="2" key="1">
    <citation type="submission" date="2021-04" db="EMBL/GenBank/DDBJ databases">
        <authorList>
            <person name="Rodrigo-Torres L."/>
            <person name="Arahal R. D."/>
            <person name="Lucena T."/>
        </authorList>
    </citation>
    <scope>NUCLEOTIDE SEQUENCE</scope>
    <source>
        <strain evidence="2">CECT 9275</strain>
    </source>
</reference>
<feature type="compositionally biased region" description="Basic and acidic residues" evidence="1">
    <location>
        <begin position="1"/>
        <end position="10"/>
    </location>
</feature>
<comment type="caution">
    <text evidence="2">The sequence shown here is derived from an EMBL/GenBank/DDBJ whole genome shotgun (WGS) entry which is preliminary data.</text>
</comment>
<accession>A0A916JGU0</accession>